<evidence type="ECO:0000313" key="2">
    <source>
        <dbReference type="EMBL" id="OGK41715.1"/>
    </source>
</evidence>
<protein>
    <submittedName>
        <fullName evidence="2">Uncharacterized protein</fullName>
    </submittedName>
</protein>
<keyword evidence="1" id="KW-0812">Transmembrane</keyword>
<dbReference type="EMBL" id="MGAG01000010">
    <property type="protein sequence ID" value="OGK41715.1"/>
    <property type="molecule type" value="Genomic_DNA"/>
</dbReference>
<accession>A0A1F7IED1</accession>
<keyword evidence="1" id="KW-1133">Transmembrane helix</keyword>
<evidence type="ECO:0000313" key="3">
    <source>
        <dbReference type="Proteomes" id="UP000177698"/>
    </source>
</evidence>
<organism evidence="2 3">
    <name type="scientific">Candidatus Roizmanbacteria bacterium RIFCSPLOWO2_01_FULL_37_12</name>
    <dbReference type="NCBI Taxonomy" id="1802056"/>
    <lineage>
        <taxon>Bacteria</taxon>
        <taxon>Candidatus Roizmaniibacteriota</taxon>
    </lineage>
</organism>
<name>A0A1F7IED1_9BACT</name>
<comment type="caution">
    <text evidence="2">The sequence shown here is derived from an EMBL/GenBank/DDBJ whole genome shotgun (WGS) entry which is preliminary data.</text>
</comment>
<feature type="transmembrane region" description="Helical" evidence="1">
    <location>
        <begin position="39"/>
        <end position="62"/>
    </location>
</feature>
<evidence type="ECO:0000256" key="1">
    <source>
        <dbReference type="SAM" id="Phobius"/>
    </source>
</evidence>
<gene>
    <name evidence="2" type="ORF">A2954_07605</name>
</gene>
<keyword evidence="1" id="KW-0472">Membrane</keyword>
<proteinExistence type="predicted"/>
<sequence length="65" mass="7323">MSIKISPELRKLYAEKVLELANIGAGATVFGQFLSEKVFSWLITIFGFVILIVGYIISYLLLKKK</sequence>
<reference evidence="2 3" key="1">
    <citation type="journal article" date="2016" name="Nat. Commun.">
        <title>Thousands of microbial genomes shed light on interconnected biogeochemical processes in an aquifer system.</title>
        <authorList>
            <person name="Anantharaman K."/>
            <person name="Brown C.T."/>
            <person name="Hug L.A."/>
            <person name="Sharon I."/>
            <person name="Castelle C.J."/>
            <person name="Probst A.J."/>
            <person name="Thomas B.C."/>
            <person name="Singh A."/>
            <person name="Wilkins M.J."/>
            <person name="Karaoz U."/>
            <person name="Brodie E.L."/>
            <person name="Williams K.H."/>
            <person name="Hubbard S.S."/>
            <person name="Banfield J.F."/>
        </authorList>
    </citation>
    <scope>NUCLEOTIDE SEQUENCE [LARGE SCALE GENOMIC DNA]</scope>
</reference>
<dbReference type="Proteomes" id="UP000177698">
    <property type="component" value="Unassembled WGS sequence"/>
</dbReference>
<feature type="transmembrane region" description="Helical" evidence="1">
    <location>
        <begin position="12"/>
        <end position="33"/>
    </location>
</feature>
<dbReference type="AlphaFoldDB" id="A0A1F7IED1"/>